<evidence type="ECO:0000313" key="13">
    <source>
        <dbReference type="EMBL" id="SDW26592.1"/>
    </source>
</evidence>
<gene>
    <name evidence="13" type="ORF">SAMN05421783_102289</name>
</gene>
<dbReference type="CDD" id="cd07340">
    <property type="entry name" value="M48B_Htpx_like"/>
    <property type="match status" value="1"/>
</dbReference>
<dbReference type="AlphaFoldDB" id="A0A1H2S4H2"/>
<keyword evidence="3 13" id="KW-0645">Protease</keyword>
<feature type="transmembrane region" description="Helical" evidence="11">
    <location>
        <begin position="225"/>
        <end position="248"/>
    </location>
</feature>
<evidence type="ECO:0000256" key="10">
    <source>
        <dbReference type="ARBA" id="ARBA00023136"/>
    </source>
</evidence>
<keyword evidence="5" id="KW-0479">Metal-binding</keyword>
<dbReference type="OrthoDB" id="15218at2"/>
<evidence type="ECO:0000256" key="2">
    <source>
        <dbReference type="ARBA" id="ARBA00022475"/>
    </source>
</evidence>
<dbReference type="EMBL" id="FNNZ01000002">
    <property type="protein sequence ID" value="SDW26592.1"/>
    <property type="molecule type" value="Genomic_DNA"/>
</dbReference>
<dbReference type="Gene3D" id="3.30.2010.10">
    <property type="entry name" value="Metalloproteases ('zincins'), catalytic domain"/>
    <property type="match status" value="1"/>
</dbReference>
<keyword evidence="7" id="KW-0862">Zinc</keyword>
<dbReference type="InterPro" id="IPR001915">
    <property type="entry name" value="Peptidase_M48"/>
</dbReference>
<keyword evidence="10 11" id="KW-0472">Membrane</keyword>
<accession>A0A1H2S4H2</accession>
<organism evidence="13 14">
    <name type="scientific">Thiocapsa roseopersicina</name>
    <dbReference type="NCBI Taxonomy" id="1058"/>
    <lineage>
        <taxon>Bacteria</taxon>
        <taxon>Pseudomonadati</taxon>
        <taxon>Pseudomonadota</taxon>
        <taxon>Gammaproteobacteria</taxon>
        <taxon>Chromatiales</taxon>
        <taxon>Chromatiaceae</taxon>
        <taxon>Thiocapsa</taxon>
    </lineage>
</organism>
<evidence type="ECO:0000256" key="3">
    <source>
        <dbReference type="ARBA" id="ARBA00022670"/>
    </source>
</evidence>
<name>A0A1H2S4H2_THIRO</name>
<dbReference type="PANTHER" id="PTHR43221:SF2">
    <property type="entry name" value="PROTEASE HTPX HOMOLOG"/>
    <property type="match status" value="1"/>
</dbReference>
<dbReference type="PANTHER" id="PTHR43221">
    <property type="entry name" value="PROTEASE HTPX"/>
    <property type="match status" value="1"/>
</dbReference>
<keyword evidence="6" id="KW-0378">Hydrolase</keyword>
<dbReference type="Proteomes" id="UP000198816">
    <property type="component" value="Unassembled WGS sequence"/>
</dbReference>
<feature type="domain" description="Peptidase M48" evidence="12">
    <location>
        <begin position="115"/>
        <end position="325"/>
    </location>
</feature>
<evidence type="ECO:0000313" key="14">
    <source>
        <dbReference type="Proteomes" id="UP000198816"/>
    </source>
</evidence>
<evidence type="ECO:0000256" key="8">
    <source>
        <dbReference type="ARBA" id="ARBA00022989"/>
    </source>
</evidence>
<feature type="transmembrane region" description="Helical" evidence="11">
    <location>
        <begin position="63"/>
        <end position="84"/>
    </location>
</feature>
<dbReference type="RefSeq" id="WP_093028370.1">
    <property type="nucleotide sequence ID" value="NZ_FNNZ01000002.1"/>
</dbReference>
<dbReference type="Pfam" id="PF01435">
    <property type="entry name" value="Peptidase_M48"/>
    <property type="match status" value="1"/>
</dbReference>
<keyword evidence="4 11" id="KW-0812">Transmembrane</keyword>
<evidence type="ECO:0000259" key="12">
    <source>
        <dbReference type="Pfam" id="PF01435"/>
    </source>
</evidence>
<dbReference type="GO" id="GO:0004222">
    <property type="term" value="F:metalloendopeptidase activity"/>
    <property type="evidence" value="ECO:0007669"/>
    <property type="project" value="InterPro"/>
</dbReference>
<feature type="transmembrane region" description="Helical" evidence="11">
    <location>
        <begin position="16"/>
        <end position="43"/>
    </location>
</feature>
<keyword evidence="8 11" id="KW-1133">Transmembrane helix</keyword>
<feature type="transmembrane region" description="Helical" evidence="11">
    <location>
        <begin position="191"/>
        <end position="213"/>
    </location>
</feature>
<evidence type="ECO:0000256" key="5">
    <source>
        <dbReference type="ARBA" id="ARBA00022723"/>
    </source>
</evidence>
<protein>
    <submittedName>
        <fullName evidence="13">Zn-dependent protease with chaperone function</fullName>
    </submittedName>
</protein>
<dbReference type="STRING" id="1058.SAMN05421783_102289"/>
<evidence type="ECO:0000256" key="9">
    <source>
        <dbReference type="ARBA" id="ARBA00023049"/>
    </source>
</evidence>
<evidence type="ECO:0000256" key="6">
    <source>
        <dbReference type="ARBA" id="ARBA00022801"/>
    </source>
</evidence>
<keyword evidence="2" id="KW-1003">Cell membrane</keyword>
<evidence type="ECO:0000256" key="7">
    <source>
        <dbReference type="ARBA" id="ARBA00022833"/>
    </source>
</evidence>
<evidence type="ECO:0000256" key="11">
    <source>
        <dbReference type="SAM" id="Phobius"/>
    </source>
</evidence>
<dbReference type="InterPro" id="IPR050083">
    <property type="entry name" value="HtpX_protease"/>
</dbReference>
<dbReference type="GO" id="GO:0046872">
    <property type="term" value="F:metal ion binding"/>
    <property type="evidence" value="ECO:0007669"/>
    <property type="project" value="UniProtKB-KW"/>
</dbReference>
<evidence type="ECO:0000256" key="4">
    <source>
        <dbReference type="ARBA" id="ARBA00022692"/>
    </source>
</evidence>
<sequence>MDFFAHQDRARRRTHLLVVLFVLAVVSIVAVVDLVALAFLGFGSDPDGLGVSPEFSWTLARESLPLLIWVSLLTAGAIGLASLFRILTLRNGGGAVARGLGGVMVNADTTDPQLQRLRNVVEEMAIASGVPVPQIYVLEQEDGINAFAAGYSPADAAIAVTRGALRTLSRSELQGVVAHEFSHILNGDMRLNIRLIGILFGILVLAIIGRLMLSVRHGQTSKHTAAIAMIGLALVATGYIGLFFGRLIRASVSRQREFLADASAVQFTREPEGIAGALKKIGSAPAGSALAADSEEIGHMLFAAGLTRRLLATHPPIADRIRAIEPGFDPAELETMRAMQPPEAPSEAGIVASIAESRPAIEGRQSPSNLDADRIVGAIGRPDTARIQVAARLNRAIPEPLARAARSTEWVMTVACYLLIDPDPEIRERQLLMVAETLGSESERQVSTLLSAVPSLAADLRIPLLEIAFPTLRRRPQTELTRLMALLDRLIHADGRIDVFEYVLARLLAQQIQDTITPSDAHSAGTARLSGCEDEIRDLLVILAVHGNPDQRAARTAFAVGLASLGMRPRELAPIAPEDWPDRLDRALARLDRLRMDEKQRLLRALIAALKQAGINRTEIELLRAVVAALHVPMPVLD</sequence>
<comment type="cofactor">
    <cofactor evidence="1">
        <name>Zn(2+)</name>
        <dbReference type="ChEBI" id="CHEBI:29105"/>
    </cofactor>
</comment>
<dbReference type="GO" id="GO:0006508">
    <property type="term" value="P:proteolysis"/>
    <property type="evidence" value="ECO:0007669"/>
    <property type="project" value="UniProtKB-KW"/>
</dbReference>
<evidence type="ECO:0000256" key="1">
    <source>
        <dbReference type="ARBA" id="ARBA00001947"/>
    </source>
</evidence>
<keyword evidence="9" id="KW-0482">Metalloprotease</keyword>
<reference evidence="14" key="1">
    <citation type="submission" date="2016-10" db="EMBL/GenBank/DDBJ databases">
        <authorList>
            <person name="Varghese N."/>
            <person name="Submissions S."/>
        </authorList>
    </citation>
    <scope>NUCLEOTIDE SEQUENCE [LARGE SCALE GENOMIC DNA]</scope>
    <source>
        <strain evidence="14">DSM 217</strain>
    </source>
</reference>
<proteinExistence type="predicted"/>
<keyword evidence="14" id="KW-1185">Reference proteome</keyword>